<dbReference type="PROSITE" id="PS50896">
    <property type="entry name" value="LISH"/>
    <property type="match status" value="1"/>
</dbReference>
<name>A0A1I8EAR7_WUCBA</name>
<dbReference type="InterPro" id="IPR007582">
    <property type="entry name" value="TFIID_NTD2"/>
</dbReference>
<dbReference type="CDD" id="cd08044">
    <property type="entry name" value="TAF5_NTD2"/>
    <property type="match status" value="1"/>
</dbReference>
<evidence type="ECO:0000256" key="5">
    <source>
        <dbReference type="ARBA" id="ARBA00023242"/>
    </source>
</evidence>
<evidence type="ECO:0000256" key="1">
    <source>
        <dbReference type="ARBA" id="ARBA00004123"/>
    </source>
</evidence>
<dbReference type="SUPFAM" id="SSF160897">
    <property type="entry name" value="Taf5 N-terminal domain-like"/>
    <property type="match status" value="2"/>
</dbReference>
<evidence type="ECO:0000256" key="7">
    <source>
        <dbReference type="SAM" id="MobiDB-lite"/>
    </source>
</evidence>
<evidence type="ECO:0000256" key="3">
    <source>
        <dbReference type="ARBA" id="ARBA00022574"/>
    </source>
</evidence>
<feature type="repeat" description="WD" evidence="6">
    <location>
        <begin position="491"/>
        <end position="532"/>
    </location>
</feature>
<keyword evidence="8" id="KW-0812">Transmembrane</keyword>
<evidence type="ECO:0000256" key="2">
    <source>
        <dbReference type="ARBA" id="ARBA00009435"/>
    </source>
</evidence>
<proteinExistence type="inferred from homology"/>
<dbReference type="InterPro" id="IPR001680">
    <property type="entry name" value="WD40_rpt"/>
</dbReference>
<feature type="compositionally biased region" description="Basic and acidic residues" evidence="7">
    <location>
        <begin position="284"/>
        <end position="294"/>
    </location>
</feature>
<dbReference type="PROSITE" id="PS50294">
    <property type="entry name" value="WD_REPEATS_REGION"/>
    <property type="match status" value="4"/>
</dbReference>
<feature type="transmembrane region" description="Helical" evidence="8">
    <location>
        <begin position="83"/>
        <end position="100"/>
    </location>
</feature>
<dbReference type="WBParaSite" id="maker-PairedContig_1259-snap-gene-1.13-mRNA-1">
    <property type="protein sequence ID" value="maker-PairedContig_1259-snap-gene-1.13-mRNA-1"/>
    <property type="gene ID" value="maker-PairedContig_1259-snap-gene-1.13"/>
</dbReference>
<dbReference type="InterPro" id="IPR015943">
    <property type="entry name" value="WD40/YVTN_repeat-like_dom_sf"/>
</dbReference>
<protein>
    <submittedName>
        <fullName evidence="10">LisH domain-containing protein</fullName>
    </submittedName>
</protein>
<keyword evidence="8" id="KW-1133">Transmembrane helix</keyword>
<dbReference type="Pfam" id="PF00400">
    <property type="entry name" value="WD40"/>
    <property type="match status" value="4"/>
</dbReference>
<dbReference type="AlphaFoldDB" id="A0A1I8EAR7"/>
<dbReference type="SMART" id="SM00320">
    <property type="entry name" value="WD40"/>
    <property type="match status" value="4"/>
</dbReference>
<keyword evidence="3 6" id="KW-0853">WD repeat</keyword>
<dbReference type="CDD" id="cd00200">
    <property type="entry name" value="WD40"/>
    <property type="match status" value="1"/>
</dbReference>
<dbReference type="STRING" id="6293.A0A1I8EAR7"/>
<keyword evidence="5" id="KW-0539">Nucleus</keyword>
<sequence>MDGDIFEQPLTAESLQQILTFFKKNGLTESEEALSREAATVLRLSKDGVDGDTNKHLTDNFSDSIMREFSTLLSHIDSSFDNFRAELSALIFPVFAHLYIQLIAEGRNLQGLHRLTIISQIYLFLLKFLFIYLFYFYIFIKLKAYNSFIISAALFGEKFSRYIPSMYEEQTKLLTRISTHSQAVNHALVQALTKNQFVVRISKSAIKQLEPFLTRNSTVRDVMRDHLHIEAIDGSRTKSTTEASLGGILGQVSKQERRHKMFYGTIKEDFSTQLGLEKKRPKIKERNDSKKKDANGPSPDRIPLPAASEKRYMKESSKKMRISIDTPPTVCLYTVLNSPGGLTASDIAEDSGALALGFGNSRIQVHALNEEKFRPYKKIDQLELIEQESEDALDQVYDDSEASTSLTFQGHNGPVYSLSFSPDKRLLLSSSRDGTVRLWSLAVRCNVVVYKHAAPIWEVQFSPRSYYFATGSADGAAMLWTTDRLQPLRIFSDALSDVTCIDFHPNCNYFAGGSDDRYVRVWDVLSGTCVRCFAGHKGSIRGLKISPCGRYLASLGSEGSLVLWDMALQKMVCMQDVPALPYQVPVEFSRDGAALAVARADSALSFYSVDTITAHSGSQDHLNNDPKINPSGFHLYSYATKNTSIVDLHFTRRNLVLAVGAYRQ</sequence>
<dbReference type="InterPro" id="IPR006594">
    <property type="entry name" value="LisH"/>
</dbReference>
<dbReference type="Pfam" id="PF04494">
    <property type="entry name" value="TFIID_NTD2"/>
    <property type="match status" value="2"/>
</dbReference>
<dbReference type="InterPro" id="IPR036322">
    <property type="entry name" value="WD40_repeat_dom_sf"/>
</dbReference>
<feature type="region of interest" description="Disordered" evidence="7">
    <location>
        <begin position="274"/>
        <end position="308"/>
    </location>
</feature>
<feature type="domain" description="TFIID subunit TAF5 NTD2" evidence="9">
    <location>
        <begin position="129"/>
        <end position="219"/>
    </location>
</feature>
<dbReference type="SUPFAM" id="SSF50978">
    <property type="entry name" value="WD40 repeat-like"/>
    <property type="match status" value="1"/>
</dbReference>
<organism evidence="10">
    <name type="scientific">Wuchereria bancrofti</name>
    <dbReference type="NCBI Taxonomy" id="6293"/>
    <lineage>
        <taxon>Eukaryota</taxon>
        <taxon>Metazoa</taxon>
        <taxon>Ecdysozoa</taxon>
        <taxon>Nematoda</taxon>
        <taxon>Chromadorea</taxon>
        <taxon>Rhabditida</taxon>
        <taxon>Spirurina</taxon>
        <taxon>Spiruromorpha</taxon>
        <taxon>Filarioidea</taxon>
        <taxon>Onchocercidae</taxon>
        <taxon>Wuchereria</taxon>
    </lineage>
</organism>
<keyword evidence="4" id="KW-0677">Repeat</keyword>
<dbReference type="PRINTS" id="PR00320">
    <property type="entry name" value="GPROTEINBRPT"/>
</dbReference>
<feature type="repeat" description="WD" evidence="6">
    <location>
        <begin position="533"/>
        <end position="566"/>
    </location>
</feature>
<dbReference type="GO" id="GO:0005669">
    <property type="term" value="C:transcription factor TFIID complex"/>
    <property type="evidence" value="ECO:0007669"/>
    <property type="project" value="TreeGrafter"/>
</dbReference>
<accession>A0A1I8EAR7</accession>
<evidence type="ECO:0000256" key="6">
    <source>
        <dbReference type="PROSITE-ProRule" id="PRU00221"/>
    </source>
</evidence>
<dbReference type="PANTHER" id="PTHR19879">
    <property type="entry name" value="TRANSCRIPTION INITIATION FACTOR TFIID"/>
    <property type="match status" value="1"/>
</dbReference>
<dbReference type="InterPro" id="IPR037264">
    <property type="entry name" value="TFIID_NTD2_sf"/>
</dbReference>
<evidence type="ECO:0000259" key="9">
    <source>
        <dbReference type="Pfam" id="PF04494"/>
    </source>
</evidence>
<dbReference type="Gene3D" id="2.130.10.10">
    <property type="entry name" value="YVTN repeat-like/Quinoprotein amine dehydrogenase"/>
    <property type="match status" value="2"/>
</dbReference>
<dbReference type="GO" id="GO:0016251">
    <property type="term" value="F:RNA polymerase II general transcription initiation factor activity"/>
    <property type="evidence" value="ECO:0007669"/>
    <property type="project" value="TreeGrafter"/>
</dbReference>
<evidence type="ECO:0000313" key="10">
    <source>
        <dbReference type="WBParaSite" id="maker-PairedContig_1259-snap-gene-1.13-mRNA-1"/>
    </source>
</evidence>
<dbReference type="Gene3D" id="1.25.40.500">
    <property type="entry name" value="TFIID subunit TAF5, NTD2 domain"/>
    <property type="match status" value="2"/>
</dbReference>
<comment type="subcellular location">
    <subcellularLocation>
        <location evidence="1">Nucleus</location>
    </subcellularLocation>
</comment>
<evidence type="ECO:0000256" key="8">
    <source>
        <dbReference type="SAM" id="Phobius"/>
    </source>
</evidence>
<feature type="repeat" description="WD" evidence="6">
    <location>
        <begin position="449"/>
        <end position="490"/>
    </location>
</feature>
<evidence type="ECO:0000256" key="4">
    <source>
        <dbReference type="ARBA" id="ARBA00022737"/>
    </source>
</evidence>
<dbReference type="PROSITE" id="PS50082">
    <property type="entry name" value="WD_REPEATS_2"/>
    <property type="match status" value="4"/>
</dbReference>
<reference evidence="10" key="1">
    <citation type="submission" date="2016-11" db="UniProtKB">
        <authorList>
            <consortium name="WormBaseParasite"/>
        </authorList>
    </citation>
    <scope>IDENTIFICATION</scope>
    <source>
        <strain evidence="10">pt0022</strain>
    </source>
</reference>
<feature type="domain" description="TFIID subunit TAF5 NTD2" evidence="9">
    <location>
        <begin position="63"/>
        <end position="107"/>
    </location>
</feature>
<dbReference type="PANTHER" id="PTHR19879:SF1">
    <property type="entry name" value="CANNONBALL-RELATED"/>
    <property type="match status" value="1"/>
</dbReference>
<keyword evidence="8" id="KW-0472">Membrane</keyword>
<feature type="repeat" description="WD" evidence="6">
    <location>
        <begin position="408"/>
        <end position="441"/>
    </location>
</feature>
<feature type="transmembrane region" description="Helical" evidence="8">
    <location>
        <begin position="121"/>
        <end position="140"/>
    </location>
</feature>
<dbReference type="GO" id="GO:0006367">
    <property type="term" value="P:transcription initiation at RNA polymerase II promoter"/>
    <property type="evidence" value="ECO:0007669"/>
    <property type="project" value="TreeGrafter"/>
</dbReference>
<comment type="similarity">
    <text evidence="2">Belongs to the WD repeat TAF5 family.</text>
</comment>
<dbReference type="InterPro" id="IPR020472">
    <property type="entry name" value="WD40_PAC1"/>
</dbReference>